<reference evidence="2" key="1">
    <citation type="submission" date="2021-05" db="EMBL/GenBank/DDBJ databases">
        <authorList>
            <person name="Alioto T."/>
            <person name="Alioto T."/>
            <person name="Gomez Garrido J."/>
        </authorList>
    </citation>
    <scope>NUCLEOTIDE SEQUENCE</scope>
</reference>
<evidence type="ECO:0000313" key="2">
    <source>
        <dbReference type="EMBL" id="CAG6696261.1"/>
    </source>
</evidence>
<proteinExistence type="predicted"/>
<feature type="transmembrane region" description="Helical" evidence="1">
    <location>
        <begin position="20"/>
        <end position="40"/>
    </location>
</feature>
<dbReference type="EMBL" id="HBUF01327987">
    <property type="protein sequence ID" value="CAG6696261.1"/>
    <property type="molecule type" value="Transcribed_RNA"/>
</dbReference>
<protein>
    <submittedName>
        <fullName evidence="2">Uncharacterized protein</fullName>
    </submittedName>
</protein>
<feature type="transmembrane region" description="Helical" evidence="1">
    <location>
        <begin position="52"/>
        <end position="70"/>
    </location>
</feature>
<keyword evidence="1" id="KW-1133">Transmembrane helix</keyword>
<organism evidence="2">
    <name type="scientific">Cacopsylla melanoneura</name>
    <dbReference type="NCBI Taxonomy" id="428564"/>
    <lineage>
        <taxon>Eukaryota</taxon>
        <taxon>Metazoa</taxon>
        <taxon>Ecdysozoa</taxon>
        <taxon>Arthropoda</taxon>
        <taxon>Hexapoda</taxon>
        <taxon>Insecta</taxon>
        <taxon>Pterygota</taxon>
        <taxon>Neoptera</taxon>
        <taxon>Paraneoptera</taxon>
        <taxon>Hemiptera</taxon>
        <taxon>Sternorrhyncha</taxon>
        <taxon>Psylloidea</taxon>
        <taxon>Psyllidae</taxon>
        <taxon>Psyllinae</taxon>
        <taxon>Cacopsylla</taxon>
    </lineage>
</organism>
<dbReference type="AlphaFoldDB" id="A0A8D8TWC3"/>
<sequence length="125" mass="14395">MPTSLYCILYYSGIHFYFLLYYYTSPRILLLLLFLGWLPYNLKRYTDPLGGLILYCLWSTALLGIIRLRAPSHGLAIMVISALQCASTRIETNSVQLARSMLSVYLDHTCAMLYLTRSLQRSELN</sequence>
<evidence type="ECO:0000256" key="1">
    <source>
        <dbReference type="SAM" id="Phobius"/>
    </source>
</evidence>
<dbReference type="EMBL" id="HBUF01327986">
    <property type="protein sequence ID" value="CAG6696260.1"/>
    <property type="molecule type" value="Transcribed_RNA"/>
</dbReference>
<keyword evidence="1" id="KW-0472">Membrane</keyword>
<keyword evidence="1" id="KW-0812">Transmembrane</keyword>
<accession>A0A8D8TWC3</accession>
<name>A0A8D8TWC3_9HEMI</name>